<keyword evidence="8 13" id="KW-0067">ATP-binding</keyword>
<dbReference type="PANTHER" id="PTHR47982">
    <property type="entry name" value="PROLINE-RICH RECEPTOR-LIKE PROTEIN KINASE PERK4"/>
    <property type="match status" value="1"/>
</dbReference>
<dbReference type="EnsemblPlants" id="AET3Gv20982500.5">
    <property type="protein sequence ID" value="AET3Gv20982500.5"/>
    <property type="gene ID" value="AET3Gv20982500"/>
</dbReference>
<dbReference type="InterPro" id="IPR011009">
    <property type="entry name" value="Kinase-like_dom_sf"/>
</dbReference>
<dbReference type="InterPro" id="IPR000719">
    <property type="entry name" value="Prot_kinase_dom"/>
</dbReference>
<keyword evidence="6 13" id="KW-0547">Nucleotide-binding</keyword>
<dbReference type="PROSITE" id="PS50011">
    <property type="entry name" value="PROTEIN_KINASE_DOM"/>
    <property type="match status" value="1"/>
</dbReference>
<evidence type="ECO:0000256" key="11">
    <source>
        <dbReference type="ARBA" id="ARBA00047899"/>
    </source>
</evidence>
<evidence type="ECO:0000256" key="4">
    <source>
        <dbReference type="ARBA" id="ARBA00022679"/>
    </source>
</evidence>
<evidence type="ECO:0000256" key="14">
    <source>
        <dbReference type="SAM" id="Phobius"/>
    </source>
</evidence>
<reference evidence="16" key="4">
    <citation type="submission" date="2019-03" db="UniProtKB">
        <authorList>
            <consortium name="EnsemblPlants"/>
        </authorList>
    </citation>
    <scope>IDENTIFICATION</scope>
</reference>
<dbReference type="GO" id="GO:0005524">
    <property type="term" value="F:ATP binding"/>
    <property type="evidence" value="ECO:0007669"/>
    <property type="project" value="UniProtKB-UniRule"/>
</dbReference>
<comment type="catalytic activity">
    <reaction evidence="12">
        <text>L-seryl-[protein] + ATP = O-phospho-L-seryl-[protein] + ADP + H(+)</text>
        <dbReference type="Rhea" id="RHEA:17989"/>
        <dbReference type="Rhea" id="RHEA-COMP:9863"/>
        <dbReference type="Rhea" id="RHEA-COMP:11604"/>
        <dbReference type="ChEBI" id="CHEBI:15378"/>
        <dbReference type="ChEBI" id="CHEBI:29999"/>
        <dbReference type="ChEBI" id="CHEBI:30616"/>
        <dbReference type="ChEBI" id="CHEBI:83421"/>
        <dbReference type="ChEBI" id="CHEBI:456216"/>
        <dbReference type="EC" id="2.7.11.1"/>
    </reaction>
</comment>
<evidence type="ECO:0000256" key="13">
    <source>
        <dbReference type="PROSITE-ProRule" id="PRU10141"/>
    </source>
</evidence>
<keyword evidence="10 14" id="KW-0472">Membrane</keyword>
<dbReference type="AlphaFoldDB" id="A0A453GEJ9"/>
<evidence type="ECO:0000256" key="5">
    <source>
        <dbReference type="ARBA" id="ARBA00022692"/>
    </source>
</evidence>
<dbReference type="Proteomes" id="UP000015105">
    <property type="component" value="Chromosome 3D"/>
</dbReference>
<dbReference type="InterPro" id="IPR017441">
    <property type="entry name" value="Protein_kinase_ATP_BS"/>
</dbReference>
<evidence type="ECO:0000256" key="8">
    <source>
        <dbReference type="ARBA" id="ARBA00022840"/>
    </source>
</evidence>
<evidence type="ECO:0000256" key="9">
    <source>
        <dbReference type="ARBA" id="ARBA00022989"/>
    </source>
</evidence>
<feature type="transmembrane region" description="Helical" evidence="14">
    <location>
        <begin position="6"/>
        <end position="30"/>
    </location>
</feature>
<dbReference type="FunFam" id="3.30.200.20:FF:000039">
    <property type="entry name" value="receptor-like protein kinase FERONIA"/>
    <property type="match status" value="1"/>
</dbReference>
<keyword evidence="4" id="KW-0808">Transferase</keyword>
<accession>A0A453GEJ9</accession>
<evidence type="ECO:0000259" key="15">
    <source>
        <dbReference type="PROSITE" id="PS50011"/>
    </source>
</evidence>
<evidence type="ECO:0000256" key="12">
    <source>
        <dbReference type="ARBA" id="ARBA00048679"/>
    </source>
</evidence>
<feature type="binding site" evidence="13">
    <location>
        <position position="98"/>
    </location>
    <ligand>
        <name>ATP</name>
        <dbReference type="ChEBI" id="CHEBI:30616"/>
    </ligand>
</feature>
<dbReference type="PANTHER" id="PTHR47982:SF20">
    <property type="entry name" value="NON-SPECIFIC SERINE_THREONINE PROTEIN KINASE"/>
    <property type="match status" value="1"/>
</dbReference>
<reference evidence="17" key="1">
    <citation type="journal article" date="2014" name="Science">
        <title>Ancient hybridizations among the ancestral genomes of bread wheat.</title>
        <authorList>
            <consortium name="International Wheat Genome Sequencing Consortium,"/>
            <person name="Marcussen T."/>
            <person name="Sandve S.R."/>
            <person name="Heier L."/>
            <person name="Spannagl M."/>
            <person name="Pfeifer M."/>
            <person name="Jakobsen K.S."/>
            <person name="Wulff B.B."/>
            <person name="Steuernagel B."/>
            <person name="Mayer K.F."/>
            <person name="Olsen O.A."/>
        </authorList>
    </citation>
    <scope>NUCLEOTIDE SEQUENCE [LARGE SCALE GENOMIC DNA]</scope>
    <source>
        <strain evidence="17">cv. AL8/78</strain>
    </source>
</reference>
<dbReference type="GO" id="GO:0004674">
    <property type="term" value="F:protein serine/threonine kinase activity"/>
    <property type="evidence" value="ECO:0007669"/>
    <property type="project" value="UniProtKB-KW"/>
</dbReference>
<dbReference type="Pfam" id="PF07714">
    <property type="entry name" value="PK_Tyr_Ser-Thr"/>
    <property type="match status" value="1"/>
</dbReference>
<feature type="domain" description="Protein kinase" evidence="15">
    <location>
        <begin position="70"/>
        <end position="198"/>
    </location>
</feature>
<keyword evidence="5 14" id="KW-0812">Transmembrane</keyword>
<reference evidence="16" key="5">
    <citation type="journal article" date="2021" name="G3 (Bethesda)">
        <title>Aegilops tauschii genome assembly Aet v5.0 features greater sequence contiguity and improved annotation.</title>
        <authorList>
            <person name="Wang L."/>
            <person name="Zhu T."/>
            <person name="Rodriguez J.C."/>
            <person name="Deal K.R."/>
            <person name="Dubcovsky J."/>
            <person name="McGuire P.E."/>
            <person name="Lux T."/>
            <person name="Spannagl M."/>
            <person name="Mayer K.F.X."/>
            <person name="Baldrich P."/>
            <person name="Meyers B.C."/>
            <person name="Huo N."/>
            <person name="Gu Y.Q."/>
            <person name="Zhou H."/>
            <person name="Devos K.M."/>
            <person name="Bennetzen J.L."/>
            <person name="Unver T."/>
            <person name="Budak H."/>
            <person name="Gulick P.J."/>
            <person name="Galiba G."/>
            <person name="Kalapos B."/>
            <person name="Nelson D.R."/>
            <person name="Li P."/>
            <person name="You F.M."/>
            <person name="Luo M.C."/>
            <person name="Dvorak J."/>
        </authorList>
    </citation>
    <scope>NUCLEOTIDE SEQUENCE [LARGE SCALE GENOMIC DNA]</scope>
    <source>
        <strain evidence="16">cv. AL8/78</strain>
    </source>
</reference>
<dbReference type="InterPro" id="IPR001245">
    <property type="entry name" value="Ser-Thr/Tyr_kinase_cat_dom"/>
</dbReference>
<dbReference type="EC" id="2.7.11.1" evidence="2"/>
<comment type="subcellular location">
    <subcellularLocation>
        <location evidence="1">Cell membrane</location>
        <topology evidence="1">Single-pass membrane protein</topology>
    </subcellularLocation>
</comment>
<evidence type="ECO:0000313" key="17">
    <source>
        <dbReference type="Proteomes" id="UP000015105"/>
    </source>
</evidence>
<evidence type="ECO:0000256" key="1">
    <source>
        <dbReference type="ARBA" id="ARBA00004162"/>
    </source>
</evidence>
<name>A0A453GEJ9_AEGTS</name>
<dbReference type="InterPro" id="IPR047117">
    <property type="entry name" value="PERK1-13-like"/>
</dbReference>
<dbReference type="GO" id="GO:0005886">
    <property type="term" value="C:plasma membrane"/>
    <property type="evidence" value="ECO:0007669"/>
    <property type="project" value="UniProtKB-SubCell"/>
</dbReference>
<dbReference type="PROSITE" id="PS00107">
    <property type="entry name" value="PROTEIN_KINASE_ATP"/>
    <property type="match status" value="1"/>
</dbReference>
<keyword evidence="17" id="KW-1185">Reference proteome</keyword>
<evidence type="ECO:0000313" key="16">
    <source>
        <dbReference type="EnsemblPlants" id="AET3Gv20982500.5"/>
    </source>
</evidence>
<organism evidence="16 17">
    <name type="scientific">Aegilops tauschii subsp. strangulata</name>
    <name type="common">Goatgrass</name>
    <dbReference type="NCBI Taxonomy" id="200361"/>
    <lineage>
        <taxon>Eukaryota</taxon>
        <taxon>Viridiplantae</taxon>
        <taxon>Streptophyta</taxon>
        <taxon>Embryophyta</taxon>
        <taxon>Tracheophyta</taxon>
        <taxon>Spermatophyta</taxon>
        <taxon>Magnoliopsida</taxon>
        <taxon>Liliopsida</taxon>
        <taxon>Poales</taxon>
        <taxon>Poaceae</taxon>
        <taxon>BOP clade</taxon>
        <taxon>Pooideae</taxon>
        <taxon>Triticodae</taxon>
        <taxon>Triticeae</taxon>
        <taxon>Triticinae</taxon>
        <taxon>Aegilops</taxon>
    </lineage>
</organism>
<reference evidence="17" key="2">
    <citation type="journal article" date="2017" name="Nat. Plants">
        <title>The Aegilops tauschii genome reveals multiple impacts of transposons.</title>
        <authorList>
            <person name="Zhao G."/>
            <person name="Zou C."/>
            <person name="Li K."/>
            <person name="Wang K."/>
            <person name="Li T."/>
            <person name="Gao L."/>
            <person name="Zhang X."/>
            <person name="Wang H."/>
            <person name="Yang Z."/>
            <person name="Liu X."/>
            <person name="Jiang W."/>
            <person name="Mao L."/>
            <person name="Kong X."/>
            <person name="Jiao Y."/>
            <person name="Jia J."/>
        </authorList>
    </citation>
    <scope>NUCLEOTIDE SEQUENCE [LARGE SCALE GENOMIC DNA]</scope>
    <source>
        <strain evidence="17">cv. AL8/78</strain>
    </source>
</reference>
<keyword evidence="9 14" id="KW-1133">Transmembrane helix</keyword>
<reference evidence="16" key="3">
    <citation type="journal article" date="2017" name="Nature">
        <title>Genome sequence of the progenitor of the wheat D genome Aegilops tauschii.</title>
        <authorList>
            <person name="Luo M.C."/>
            <person name="Gu Y.Q."/>
            <person name="Puiu D."/>
            <person name="Wang H."/>
            <person name="Twardziok S.O."/>
            <person name="Deal K.R."/>
            <person name="Huo N."/>
            <person name="Zhu T."/>
            <person name="Wang L."/>
            <person name="Wang Y."/>
            <person name="McGuire P.E."/>
            <person name="Liu S."/>
            <person name="Long H."/>
            <person name="Ramasamy R.K."/>
            <person name="Rodriguez J.C."/>
            <person name="Van S.L."/>
            <person name="Yuan L."/>
            <person name="Wang Z."/>
            <person name="Xia Z."/>
            <person name="Xiao L."/>
            <person name="Anderson O.D."/>
            <person name="Ouyang S."/>
            <person name="Liang Y."/>
            <person name="Zimin A.V."/>
            <person name="Pertea G."/>
            <person name="Qi P."/>
            <person name="Bennetzen J.L."/>
            <person name="Dai X."/>
            <person name="Dawson M.W."/>
            <person name="Muller H.G."/>
            <person name="Kugler K."/>
            <person name="Rivarola-Duarte L."/>
            <person name="Spannagl M."/>
            <person name="Mayer K.F.X."/>
            <person name="Lu F.H."/>
            <person name="Bevan M.W."/>
            <person name="Leroy P."/>
            <person name="Li P."/>
            <person name="You F.M."/>
            <person name="Sun Q."/>
            <person name="Liu Z."/>
            <person name="Lyons E."/>
            <person name="Wicker T."/>
            <person name="Salzberg S.L."/>
            <person name="Devos K.M."/>
            <person name="Dvorak J."/>
        </authorList>
    </citation>
    <scope>NUCLEOTIDE SEQUENCE [LARGE SCALE GENOMIC DNA]</scope>
    <source>
        <strain evidence="16">cv. AL8/78</strain>
    </source>
</reference>
<sequence>MSDILAVALGGAAGGLALVGAITLIVVLCLRHGRRNSDSSESNSSGQALPDMQGARCMTLEELRSATNNFSSSNLVGHGMFGEVYNGLLQDGTIIAVKRRHSPPSQEFLHEVNYLSSIRRHPNLVNLLGYCQDNGMQMLVYQYVPNGSISAHLHGNGNSPTVRLEFKQRLAIAHGTAKGPESPAFHDPSCCSHELQNC</sequence>
<dbReference type="Gene3D" id="1.10.510.10">
    <property type="entry name" value="Transferase(Phosphotransferase) domain 1"/>
    <property type="match status" value="1"/>
</dbReference>
<evidence type="ECO:0000256" key="10">
    <source>
        <dbReference type="ARBA" id="ARBA00023136"/>
    </source>
</evidence>
<protein>
    <recommendedName>
        <fullName evidence="2">non-specific serine/threonine protein kinase</fullName>
        <ecNumber evidence="2">2.7.11.1</ecNumber>
    </recommendedName>
</protein>
<dbReference type="Gramene" id="AET3Gv20982500.5">
    <property type="protein sequence ID" value="AET3Gv20982500.5"/>
    <property type="gene ID" value="AET3Gv20982500"/>
</dbReference>
<evidence type="ECO:0000256" key="2">
    <source>
        <dbReference type="ARBA" id="ARBA00012513"/>
    </source>
</evidence>
<comment type="catalytic activity">
    <reaction evidence="11">
        <text>L-threonyl-[protein] + ATP = O-phospho-L-threonyl-[protein] + ADP + H(+)</text>
        <dbReference type="Rhea" id="RHEA:46608"/>
        <dbReference type="Rhea" id="RHEA-COMP:11060"/>
        <dbReference type="Rhea" id="RHEA-COMP:11605"/>
        <dbReference type="ChEBI" id="CHEBI:15378"/>
        <dbReference type="ChEBI" id="CHEBI:30013"/>
        <dbReference type="ChEBI" id="CHEBI:30616"/>
        <dbReference type="ChEBI" id="CHEBI:61977"/>
        <dbReference type="ChEBI" id="CHEBI:456216"/>
        <dbReference type="EC" id="2.7.11.1"/>
    </reaction>
</comment>
<keyword evidence="3" id="KW-0723">Serine/threonine-protein kinase</keyword>
<keyword evidence="7" id="KW-0418">Kinase</keyword>
<proteinExistence type="predicted"/>
<dbReference type="SUPFAM" id="SSF56112">
    <property type="entry name" value="Protein kinase-like (PK-like)"/>
    <property type="match status" value="1"/>
</dbReference>
<evidence type="ECO:0000256" key="7">
    <source>
        <dbReference type="ARBA" id="ARBA00022777"/>
    </source>
</evidence>
<evidence type="ECO:0000256" key="3">
    <source>
        <dbReference type="ARBA" id="ARBA00022527"/>
    </source>
</evidence>
<evidence type="ECO:0000256" key="6">
    <source>
        <dbReference type="ARBA" id="ARBA00022741"/>
    </source>
</evidence>